<dbReference type="Proteomes" id="UP000000305">
    <property type="component" value="Unassembled WGS sequence"/>
</dbReference>
<gene>
    <name evidence="1" type="ORF">DAPPUDRAFT_106275</name>
</gene>
<dbReference type="InParanoid" id="E9GT60"/>
<accession>E9GT60</accession>
<protein>
    <submittedName>
        <fullName evidence="1">Uncharacterized protein</fullName>
    </submittedName>
</protein>
<dbReference type="KEGG" id="dpx:DAPPUDRAFT_106275"/>
<keyword evidence="2" id="KW-1185">Reference proteome</keyword>
<evidence type="ECO:0000313" key="2">
    <source>
        <dbReference type="Proteomes" id="UP000000305"/>
    </source>
</evidence>
<evidence type="ECO:0000313" key="1">
    <source>
        <dbReference type="EMBL" id="EFX77311.1"/>
    </source>
</evidence>
<organism evidence="1 2">
    <name type="scientific">Daphnia pulex</name>
    <name type="common">Water flea</name>
    <dbReference type="NCBI Taxonomy" id="6669"/>
    <lineage>
        <taxon>Eukaryota</taxon>
        <taxon>Metazoa</taxon>
        <taxon>Ecdysozoa</taxon>
        <taxon>Arthropoda</taxon>
        <taxon>Crustacea</taxon>
        <taxon>Branchiopoda</taxon>
        <taxon>Diplostraca</taxon>
        <taxon>Cladocera</taxon>
        <taxon>Anomopoda</taxon>
        <taxon>Daphniidae</taxon>
        <taxon>Daphnia</taxon>
    </lineage>
</organism>
<dbReference type="HOGENOM" id="CLU_730090_0_0_1"/>
<reference evidence="1 2" key="1">
    <citation type="journal article" date="2011" name="Science">
        <title>The ecoresponsive genome of Daphnia pulex.</title>
        <authorList>
            <person name="Colbourne J.K."/>
            <person name="Pfrender M.E."/>
            <person name="Gilbert D."/>
            <person name="Thomas W.K."/>
            <person name="Tucker A."/>
            <person name="Oakley T.H."/>
            <person name="Tokishita S."/>
            <person name="Aerts A."/>
            <person name="Arnold G.J."/>
            <person name="Basu M.K."/>
            <person name="Bauer D.J."/>
            <person name="Caceres C.E."/>
            <person name="Carmel L."/>
            <person name="Casola C."/>
            <person name="Choi J.H."/>
            <person name="Detter J.C."/>
            <person name="Dong Q."/>
            <person name="Dusheyko S."/>
            <person name="Eads B.D."/>
            <person name="Frohlich T."/>
            <person name="Geiler-Samerotte K.A."/>
            <person name="Gerlach D."/>
            <person name="Hatcher P."/>
            <person name="Jogdeo S."/>
            <person name="Krijgsveld J."/>
            <person name="Kriventseva E.V."/>
            <person name="Kultz D."/>
            <person name="Laforsch C."/>
            <person name="Lindquist E."/>
            <person name="Lopez J."/>
            <person name="Manak J.R."/>
            <person name="Muller J."/>
            <person name="Pangilinan J."/>
            <person name="Patwardhan R.P."/>
            <person name="Pitluck S."/>
            <person name="Pritham E.J."/>
            <person name="Rechtsteiner A."/>
            <person name="Rho M."/>
            <person name="Rogozin I.B."/>
            <person name="Sakarya O."/>
            <person name="Salamov A."/>
            <person name="Schaack S."/>
            <person name="Shapiro H."/>
            <person name="Shiga Y."/>
            <person name="Skalitzky C."/>
            <person name="Smith Z."/>
            <person name="Souvorov A."/>
            <person name="Sung W."/>
            <person name="Tang Z."/>
            <person name="Tsuchiya D."/>
            <person name="Tu H."/>
            <person name="Vos H."/>
            <person name="Wang M."/>
            <person name="Wolf Y.I."/>
            <person name="Yamagata H."/>
            <person name="Yamada T."/>
            <person name="Ye Y."/>
            <person name="Shaw J.R."/>
            <person name="Andrews J."/>
            <person name="Crease T.J."/>
            <person name="Tang H."/>
            <person name="Lucas S.M."/>
            <person name="Robertson H.M."/>
            <person name="Bork P."/>
            <person name="Koonin E.V."/>
            <person name="Zdobnov E.M."/>
            <person name="Grigoriev I.V."/>
            <person name="Lynch M."/>
            <person name="Boore J.L."/>
        </authorList>
    </citation>
    <scope>NUCLEOTIDE SEQUENCE [LARGE SCALE GENOMIC DNA]</scope>
</reference>
<name>E9GT60_DAPPU</name>
<proteinExistence type="predicted"/>
<sequence length="379" mass="42630">MKIGVFKPEDYCKKEVQEYRNRTKKSLAIDCFTDDVDRAVGASIEALWRPSRVRSEEKKDVMGMIKSGYSLHGPSIGKEWIAHAESWIASSLGSWSGLVTAIATELSISLRQHCKHGVSLLEIPQCLKKPEQMMNDYLDDVLTCSVCFERLCLLKCIQTSDDNGNVKRTMDSSERRLPIEYMDPTTSQLAQQLEKFHQSCNRQKNKGCWATTESCTKLVMPQYGIPCILEDFTNVPVKRWKLIIEASWLTLDIGQLQNGSYPANFAGNSADGKVATSLRRIQVPEREVIHVPQQAIQPATAAPIPVPEPVVIPAPPPVLQPRTGGGIENVKELIFRFFCRHLKVSPQYTSTRDENTYSHRVSITIAGLPELDENFESYD</sequence>
<dbReference type="EMBL" id="GL732563">
    <property type="protein sequence ID" value="EFX77311.1"/>
    <property type="molecule type" value="Genomic_DNA"/>
</dbReference>
<dbReference type="AlphaFoldDB" id="E9GT60"/>